<dbReference type="Gene3D" id="1.10.30.50">
    <property type="match status" value="1"/>
</dbReference>
<dbReference type="InterPro" id="IPR002711">
    <property type="entry name" value="HNH"/>
</dbReference>
<evidence type="ECO:0000313" key="3">
    <source>
        <dbReference type="EMBL" id="MDQ0674788.1"/>
    </source>
</evidence>
<sequence length="496" mass="52390">MEADQLSAGAVPVVKRAVPSVADVLALLAAVPVADDGAGKIDQMREFEDVKSAVAAKQARIAVAYDLEVRREQSAAGIPAAELGAGVGAGVGAQIALARRESPARGGRLLGLGKALVTEMPHAFAALQSGQLSEWRAILIVKETACLSAEDRAAVDEEIAADTGTLTGCGDRAITAAVRTAAYRRDPQSFAKRASHAVAERTVSLRPAPETMAYLTALVPVAQGVAAYAALTRHADALKSSGDERSKGAIMADELIERITGTPGGYTGIDLQLVMTDRTLFQGDSEPTRLTGYGTVPGEWARKAFTGELLAGGGSGVAAIGPKGPETGARGSGPVGDAYSAGFNVWLRRLYTAPTNGELVAMDSKARLFPPGLRRFIQVRDDTCRTPYCDAPIRHLDHVIPWHDDGQTTSVNGQGLCEACNHTKETPGWAAKPVTWPGQRHTVELQTPTGHTYRSTAPPLPGAPLPAAAKPASRRRRRLRHRMKALKRAHKTRLPV</sequence>
<feature type="region of interest" description="Disordered" evidence="1">
    <location>
        <begin position="450"/>
        <end position="474"/>
    </location>
</feature>
<organism evidence="3 4">
    <name type="scientific">Pseudarthrobacter siccitolerans</name>
    <dbReference type="NCBI Taxonomy" id="861266"/>
    <lineage>
        <taxon>Bacteria</taxon>
        <taxon>Bacillati</taxon>
        <taxon>Actinomycetota</taxon>
        <taxon>Actinomycetes</taxon>
        <taxon>Micrococcales</taxon>
        <taxon>Micrococcaceae</taxon>
        <taxon>Pseudarthrobacter</taxon>
    </lineage>
</organism>
<dbReference type="Pfam" id="PF01844">
    <property type="entry name" value="HNH"/>
    <property type="match status" value="1"/>
</dbReference>
<accession>A0ABU0PLE3</accession>
<dbReference type="RefSeq" id="WP_373427040.1">
    <property type="nucleotide sequence ID" value="NZ_JAUSXB010000001.1"/>
</dbReference>
<evidence type="ECO:0000256" key="1">
    <source>
        <dbReference type="SAM" id="MobiDB-lite"/>
    </source>
</evidence>
<dbReference type="SMART" id="SM00507">
    <property type="entry name" value="HNHc"/>
    <property type="match status" value="1"/>
</dbReference>
<evidence type="ECO:0000259" key="2">
    <source>
        <dbReference type="SMART" id="SM00507"/>
    </source>
</evidence>
<dbReference type="Proteomes" id="UP001236806">
    <property type="component" value="Unassembled WGS sequence"/>
</dbReference>
<evidence type="ECO:0000313" key="4">
    <source>
        <dbReference type="Proteomes" id="UP001236806"/>
    </source>
</evidence>
<feature type="domain" description="HNH nuclease" evidence="2">
    <location>
        <begin position="372"/>
        <end position="422"/>
    </location>
</feature>
<proteinExistence type="predicted"/>
<gene>
    <name evidence="3" type="ORF">QFZ36_002349</name>
</gene>
<dbReference type="CDD" id="cd00085">
    <property type="entry name" value="HNHc"/>
    <property type="match status" value="1"/>
</dbReference>
<comment type="caution">
    <text evidence="3">The sequence shown here is derived from an EMBL/GenBank/DDBJ whole genome shotgun (WGS) entry which is preliminary data.</text>
</comment>
<dbReference type="EMBL" id="JAUSXB010000001">
    <property type="protein sequence ID" value="MDQ0674788.1"/>
    <property type="molecule type" value="Genomic_DNA"/>
</dbReference>
<dbReference type="InterPro" id="IPR003615">
    <property type="entry name" value="HNH_nuc"/>
</dbReference>
<protein>
    <recommendedName>
        <fullName evidence="2">HNH nuclease domain-containing protein</fullName>
    </recommendedName>
</protein>
<reference evidence="3 4" key="1">
    <citation type="submission" date="2023-07" db="EMBL/GenBank/DDBJ databases">
        <title>Comparative genomics of wheat-associated soil bacteria to identify genetic determinants of phenazine resistance.</title>
        <authorList>
            <person name="Mouncey N."/>
        </authorList>
    </citation>
    <scope>NUCLEOTIDE SEQUENCE [LARGE SCALE GENOMIC DNA]</scope>
    <source>
        <strain evidence="3 4">W1I3</strain>
    </source>
</reference>
<keyword evidence="4" id="KW-1185">Reference proteome</keyword>
<name>A0ABU0PLE3_9MICC</name>